<proteinExistence type="predicted"/>
<organism evidence="2 3">
    <name type="scientific">Vibrio gazogenes</name>
    <dbReference type="NCBI Taxonomy" id="687"/>
    <lineage>
        <taxon>Bacteria</taxon>
        <taxon>Pseudomonadati</taxon>
        <taxon>Pseudomonadota</taxon>
        <taxon>Gammaproteobacteria</taxon>
        <taxon>Vibrionales</taxon>
        <taxon>Vibrionaceae</taxon>
        <taxon>Vibrio</taxon>
    </lineage>
</organism>
<dbReference type="Pfam" id="PF13503">
    <property type="entry name" value="DUF4123"/>
    <property type="match status" value="1"/>
</dbReference>
<dbReference type="KEGG" id="vga:BSQ33_06330"/>
<protein>
    <recommendedName>
        <fullName evidence="1">DUF4123 domain-containing protein</fullName>
    </recommendedName>
</protein>
<sequence length="313" mass="36937">MTEFDVKNSDETIWWGVLSLDAWQMMLEAPGWFVVAEAAINPAIRELAEQNEQTDQRVYWDEMGNIHASISPYVMPLQSWDWFKEQIAIQPHWGIALQLDARFHQLPMTRQTELVLRYFRAWTMVETPTQEQEQLLLRLSDWDVFGVLWQASDPVYQKHIQGPLQQVVYWEPEQPEAKVLCFQPPMLDKTTLPLPIRLTDAQYQALNIWGNRQIYRQYQDHLQAHHSETQSWDQAQFDAYLHQHVTQANQLGFQQPNDVVRYLSLTVVFGKQFTTQPWAKQVLQSPDYQGTQSRMDRLFERGLDELDKESEQS</sequence>
<dbReference type="OrthoDB" id="5860814at2"/>
<evidence type="ECO:0000259" key="1">
    <source>
        <dbReference type="Pfam" id="PF13503"/>
    </source>
</evidence>
<dbReference type="Proteomes" id="UP000196708">
    <property type="component" value="Chromosome 1"/>
</dbReference>
<evidence type="ECO:0000313" key="3">
    <source>
        <dbReference type="Proteomes" id="UP000196708"/>
    </source>
</evidence>
<dbReference type="InterPro" id="IPR025391">
    <property type="entry name" value="DUF4123"/>
</dbReference>
<dbReference type="RefSeq" id="WP_088133672.1">
    <property type="nucleotide sequence ID" value="NZ_CP018835.1"/>
</dbReference>
<accession>A0A1Z2SDX2</accession>
<gene>
    <name evidence="2" type="ORF">BSQ33_06330</name>
</gene>
<dbReference type="AlphaFoldDB" id="A0A1Z2SDX2"/>
<name>A0A1Z2SDX2_VIBGA</name>
<evidence type="ECO:0000313" key="2">
    <source>
        <dbReference type="EMBL" id="ASA55376.1"/>
    </source>
</evidence>
<dbReference type="EMBL" id="CP018835">
    <property type="protein sequence ID" value="ASA55376.1"/>
    <property type="molecule type" value="Genomic_DNA"/>
</dbReference>
<feature type="domain" description="DUF4123" evidence="1">
    <location>
        <begin position="32"/>
        <end position="155"/>
    </location>
</feature>
<reference evidence="2 3" key="1">
    <citation type="submission" date="2016-12" db="EMBL/GenBank/DDBJ databases">
        <authorList>
            <person name="Song W.-J."/>
            <person name="Kurnit D.M."/>
        </authorList>
    </citation>
    <scope>NUCLEOTIDE SEQUENCE [LARGE SCALE GENOMIC DNA]</scope>
    <source>
        <strain evidence="2 3">ATCC 43942</strain>
    </source>
</reference>